<dbReference type="RefSeq" id="WP_111489478.1">
    <property type="nucleotide sequence ID" value="NZ_CP031264.1"/>
</dbReference>
<organism evidence="2 3">
    <name type="scientific">Peterkaempfera bronchialis</name>
    <dbReference type="NCBI Taxonomy" id="2126346"/>
    <lineage>
        <taxon>Bacteria</taxon>
        <taxon>Bacillati</taxon>
        <taxon>Actinomycetota</taxon>
        <taxon>Actinomycetes</taxon>
        <taxon>Kitasatosporales</taxon>
        <taxon>Streptomycetaceae</taxon>
        <taxon>Peterkaempfera</taxon>
    </lineage>
</organism>
<evidence type="ECO:0000259" key="1">
    <source>
        <dbReference type="Pfam" id="PF04149"/>
    </source>
</evidence>
<evidence type="ECO:0000313" key="3">
    <source>
        <dbReference type="Proteomes" id="UP000249340"/>
    </source>
</evidence>
<dbReference type="Pfam" id="PF04149">
    <property type="entry name" value="DUF397"/>
    <property type="match status" value="1"/>
</dbReference>
<name>A0A345SZ31_9ACTN</name>
<protein>
    <submittedName>
        <fullName evidence="2">DUF397 domain-containing protein</fullName>
    </submittedName>
</protein>
<dbReference type="OrthoDB" id="4570646at2"/>
<gene>
    <name evidence="2" type="ORF">C7M71_017760</name>
</gene>
<dbReference type="KEGG" id="stri:C7M71_017760"/>
<accession>A0A345SZ31</accession>
<reference evidence="3" key="1">
    <citation type="submission" date="2018-07" db="EMBL/GenBank/DDBJ databases">
        <title>Streptacidiphilus bronchialis DSM 106435 chromosome.</title>
        <authorList>
            <person name="Batra D."/>
            <person name="Gulvik C.A."/>
        </authorList>
    </citation>
    <scope>NUCLEOTIDE SEQUENCE [LARGE SCALE GENOMIC DNA]</scope>
    <source>
        <strain evidence="3">DSM 106435</strain>
    </source>
</reference>
<proteinExistence type="predicted"/>
<dbReference type="InterPro" id="IPR007278">
    <property type="entry name" value="DUF397"/>
</dbReference>
<feature type="domain" description="DUF397" evidence="1">
    <location>
        <begin position="7"/>
        <end position="58"/>
    </location>
</feature>
<dbReference type="EMBL" id="CP031264">
    <property type="protein sequence ID" value="AXI78986.1"/>
    <property type="molecule type" value="Genomic_DNA"/>
</dbReference>
<dbReference type="Proteomes" id="UP000249340">
    <property type="component" value="Chromosome"/>
</dbReference>
<evidence type="ECO:0000313" key="2">
    <source>
        <dbReference type="EMBL" id="AXI78986.1"/>
    </source>
</evidence>
<sequence length="66" mass="6886">MSTTPLWTKSSHSGGNEGQCIEVALNLPDTVPVRDSKDPNGPTLTFTPAAFTAFITAATTGEFDTA</sequence>
<dbReference type="AlphaFoldDB" id="A0A345SZ31"/>
<keyword evidence="3" id="KW-1185">Reference proteome</keyword>